<dbReference type="EMBL" id="MDDS01000036">
    <property type="protein sequence ID" value="ODP37110.1"/>
    <property type="molecule type" value="Genomic_DNA"/>
</dbReference>
<evidence type="ECO:0000313" key="3">
    <source>
        <dbReference type="EMBL" id="ODP37110.1"/>
    </source>
</evidence>
<reference evidence="3 4" key="1">
    <citation type="submission" date="2016-08" db="EMBL/GenBank/DDBJ databases">
        <title>Draft genome of the agarase producing Sphingomonas sp. MCT13.</title>
        <authorList>
            <person name="D'Andrea M.M."/>
            <person name="Rossolini G.M."/>
            <person name="Thaller M.C."/>
        </authorList>
    </citation>
    <scope>NUCLEOTIDE SEQUENCE [LARGE SCALE GENOMIC DNA]</scope>
    <source>
        <strain evidence="3 4">MCT13</strain>
    </source>
</reference>
<evidence type="ECO:0000256" key="2">
    <source>
        <dbReference type="SAM" id="SignalP"/>
    </source>
</evidence>
<feature type="chain" id="PRO_5009132105" evidence="2">
    <location>
        <begin position="20"/>
        <end position="80"/>
    </location>
</feature>
<feature type="region of interest" description="Disordered" evidence="1">
    <location>
        <begin position="61"/>
        <end position="80"/>
    </location>
</feature>
<dbReference type="AlphaFoldDB" id="A0A1E3LWE6"/>
<dbReference type="STRING" id="1888892.BFL28_18655"/>
<protein>
    <submittedName>
        <fullName evidence="3">Uncharacterized protein</fullName>
    </submittedName>
</protein>
<organism evidence="3 4">
    <name type="scientific">Sphingomonas turrisvirgatae</name>
    <dbReference type="NCBI Taxonomy" id="1888892"/>
    <lineage>
        <taxon>Bacteria</taxon>
        <taxon>Pseudomonadati</taxon>
        <taxon>Pseudomonadota</taxon>
        <taxon>Alphaproteobacteria</taxon>
        <taxon>Sphingomonadales</taxon>
        <taxon>Sphingomonadaceae</taxon>
        <taxon>Sphingomonas</taxon>
    </lineage>
</organism>
<keyword evidence="2" id="KW-0732">Signal</keyword>
<evidence type="ECO:0000313" key="4">
    <source>
        <dbReference type="Proteomes" id="UP000094487"/>
    </source>
</evidence>
<dbReference type="Proteomes" id="UP000094487">
    <property type="component" value="Unassembled WGS sequence"/>
</dbReference>
<comment type="caution">
    <text evidence="3">The sequence shown here is derived from an EMBL/GenBank/DDBJ whole genome shotgun (WGS) entry which is preliminary data.</text>
</comment>
<name>A0A1E3LWE6_9SPHN</name>
<feature type="signal peptide" evidence="2">
    <location>
        <begin position="1"/>
        <end position="19"/>
    </location>
</feature>
<evidence type="ECO:0000256" key="1">
    <source>
        <dbReference type="SAM" id="MobiDB-lite"/>
    </source>
</evidence>
<sequence>MSMILLSAALALASFETVAAPPQQPAPGAEAERKICRVEGAPTGSRMSQGKRVCRTASEWAAERRRVDSDADRVKRSVEP</sequence>
<gene>
    <name evidence="3" type="ORF">BFL28_18655</name>
</gene>
<accession>A0A1E3LWE6</accession>
<proteinExistence type="predicted"/>
<keyword evidence="4" id="KW-1185">Reference proteome</keyword>